<comment type="caution">
    <text evidence="2">The sequence shown here is derived from an EMBL/GenBank/DDBJ whole genome shotgun (WGS) entry which is preliminary data.</text>
</comment>
<organism evidence="2 3">
    <name type="scientific">Penicillium desertorum</name>
    <dbReference type="NCBI Taxonomy" id="1303715"/>
    <lineage>
        <taxon>Eukaryota</taxon>
        <taxon>Fungi</taxon>
        <taxon>Dikarya</taxon>
        <taxon>Ascomycota</taxon>
        <taxon>Pezizomycotina</taxon>
        <taxon>Eurotiomycetes</taxon>
        <taxon>Eurotiomycetidae</taxon>
        <taxon>Eurotiales</taxon>
        <taxon>Aspergillaceae</taxon>
        <taxon>Penicillium</taxon>
    </lineage>
</organism>
<dbReference type="AlphaFoldDB" id="A0A9W9WNN2"/>
<name>A0A9W9WNN2_9EURO</name>
<evidence type="ECO:0000256" key="1">
    <source>
        <dbReference type="SAM" id="MobiDB-lite"/>
    </source>
</evidence>
<reference evidence="2" key="1">
    <citation type="submission" date="2022-12" db="EMBL/GenBank/DDBJ databases">
        <authorList>
            <person name="Petersen C."/>
        </authorList>
    </citation>
    <scope>NUCLEOTIDE SEQUENCE</scope>
    <source>
        <strain evidence="2">IBT 17660</strain>
    </source>
</reference>
<evidence type="ECO:0000313" key="2">
    <source>
        <dbReference type="EMBL" id="KAJ5470756.1"/>
    </source>
</evidence>
<dbReference type="OrthoDB" id="76567at2759"/>
<proteinExistence type="predicted"/>
<reference evidence="2" key="2">
    <citation type="journal article" date="2023" name="IMA Fungus">
        <title>Comparative genomic study of the Penicillium genus elucidates a diverse pangenome and 15 lateral gene transfer events.</title>
        <authorList>
            <person name="Petersen C."/>
            <person name="Sorensen T."/>
            <person name="Nielsen M.R."/>
            <person name="Sondergaard T.E."/>
            <person name="Sorensen J.L."/>
            <person name="Fitzpatrick D.A."/>
            <person name="Frisvad J.C."/>
            <person name="Nielsen K.L."/>
        </authorList>
    </citation>
    <scope>NUCLEOTIDE SEQUENCE</scope>
    <source>
        <strain evidence="2">IBT 17660</strain>
    </source>
</reference>
<dbReference type="EMBL" id="JAPWDO010000005">
    <property type="protein sequence ID" value="KAJ5470756.1"/>
    <property type="molecule type" value="Genomic_DNA"/>
</dbReference>
<dbReference type="Proteomes" id="UP001147760">
    <property type="component" value="Unassembled WGS sequence"/>
</dbReference>
<feature type="non-terminal residue" evidence="2">
    <location>
        <position position="1"/>
    </location>
</feature>
<gene>
    <name evidence="2" type="ORF">N7530_008113</name>
</gene>
<feature type="region of interest" description="Disordered" evidence="1">
    <location>
        <begin position="1"/>
        <end position="20"/>
    </location>
</feature>
<accession>A0A9W9WNN2</accession>
<keyword evidence="3" id="KW-1185">Reference proteome</keyword>
<evidence type="ECO:0000313" key="3">
    <source>
        <dbReference type="Proteomes" id="UP001147760"/>
    </source>
</evidence>
<sequence>MALPQGSPLNGGPSSTPAAEGPIRIKYTGVQSFLASVAATITFLDDTDIRLWRYRGSRLRKYIWLVTKKTSGDGLLHKGFHFGEIVAPPDKLPRTVNPTTTLHIEAENYDWSHFKDVPSIRCVADNLILTYYRGSLTLTRPTIIADDECMALVEVGTSESARQLSIDAHEWLEAPHLMNRALLFELFVGRPASKEGEHDIVLTEDMVIGLVRELWECRQQCRVYGISGSSTSILN</sequence>
<protein>
    <submittedName>
        <fullName evidence="2">Uncharacterized protein</fullName>
    </submittedName>
</protein>